<sequence>MERGKKRSYNVMGASILSQNCGAIIERDGDTNIVITSLNLTRRPCAKTKFRINDLADDLKFNIIFKLVVYASDGSWYVGEIIFSDFFYNLAVVKFRSKSFFEPAKLSMIDDASVSETDFLRRHSSKSKHGDNIIVVGRYFEGANEYMAAPGVLSLNRFRPEEYDCIELFTISSRFTRCGDGASVISTSGELLGMTFFDILILSPLLPINLINRVWEHFKEHG</sequence>
<dbReference type="Proteomes" id="UP000242715">
    <property type="component" value="Unassembled WGS sequence"/>
</dbReference>
<accession>A0A2Z6NM09</accession>
<dbReference type="AlphaFoldDB" id="A0A2Z6NM09"/>
<dbReference type="EMBL" id="DF974064">
    <property type="protein sequence ID" value="GAU44686.1"/>
    <property type="molecule type" value="Genomic_DNA"/>
</dbReference>
<dbReference type="PANTHER" id="PTHR47389:SF4">
    <property type="entry name" value="OS09G0436400 PROTEIN"/>
    <property type="match status" value="1"/>
</dbReference>
<dbReference type="SUPFAM" id="SSF50494">
    <property type="entry name" value="Trypsin-like serine proteases"/>
    <property type="match status" value="1"/>
</dbReference>
<dbReference type="Gene3D" id="2.40.10.120">
    <property type="match status" value="1"/>
</dbReference>
<evidence type="ECO:0000313" key="2">
    <source>
        <dbReference type="Proteomes" id="UP000242715"/>
    </source>
</evidence>
<dbReference type="OrthoDB" id="10324642at2759"/>
<evidence type="ECO:0000313" key="1">
    <source>
        <dbReference type="EMBL" id="GAU44686.1"/>
    </source>
</evidence>
<protein>
    <submittedName>
        <fullName evidence="1">Uncharacterized protein</fullName>
    </submittedName>
</protein>
<proteinExistence type="predicted"/>
<gene>
    <name evidence="1" type="ORF">TSUD_183440</name>
</gene>
<dbReference type="Pfam" id="PF13365">
    <property type="entry name" value="Trypsin_2"/>
    <property type="match status" value="1"/>
</dbReference>
<organism evidence="1 2">
    <name type="scientific">Trifolium subterraneum</name>
    <name type="common">Subterranean clover</name>
    <dbReference type="NCBI Taxonomy" id="3900"/>
    <lineage>
        <taxon>Eukaryota</taxon>
        <taxon>Viridiplantae</taxon>
        <taxon>Streptophyta</taxon>
        <taxon>Embryophyta</taxon>
        <taxon>Tracheophyta</taxon>
        <taxon>Spermatophyta</taxon>
        <taxon>Magnoliopsida</taxon>
        <taxon>eudicotyledons</taxon>
        <taxon>Gunneridae</taxon>
        <taxon>Pentapetalae</taxon>
        <taxon>rosids</taxon>
        <taxon>fabids</taxon>
        <taxon>Fabales</taxon>
        <taxon>Fabaceae</taxon>
        <taxon>Papilionoideae</taxon>
        <taxon>50 kb inversion clade</taxon>
        <taxon>NPAAA clade</taxon>
        <taxon>Hologalegina</taxon>
        <taxon>IRL clade</taxon>
        <taxon>Trifolieae</taxon>
        <taxon>Trifolium</taxon>
    </lineage>
</organism>
<dbReference type="InterPro" id="IPR009003">
    <property type="entry name" value="Peptidase_S1_PA"/>
</dbReference>
<dbReference type="PANTHER" id="PTHR47389">
    <property type="entry name" value="OS09G0436400 PROTEIN"/>
    <property type="match status" value="1"/>
</dbReference>
<reference evidence="2" key="1">
    <citation type="journal article" date="2017" name="Front. Plant Sci.">
        <title>Climate Clever Clovers: New Paradigm to Reduce the Environmental Footprint of Ruminants by Breeding Low Methanogenic Forages Utilizing Haplotype Variation.</title>
        <authorList>
            <person name="Kaur P."/>
            <person name="Appels R."/>
            <person name="Bayer P.E."/>
            <person name="Keeble-Gagnere G."/>
            <person name="Wang J."/>
            <person name="Hirakawa H."/>
            <person name="Shirasawa K."/>
            <person name="Vercoe P."/>
            <person name="Stefanova K."/>
            <person name="Durmic Z."/>
            <person name="Nichols P."/>
            <person name="Revell C."/>
            <person name="Isobe S.N."/>
            <person name="Edwards D."/>
            <person name="Erskine W."/>
        </authorList>
    </citation>
    <scope>NUCLEOTIDE SEQUENCE [LARGE SCALE GENOMIC DNA]</scope>
    <source>
        <strain evidence="2">cv. Daliak</strain>
    </source>
</reference>
<keyword evidence="2" id="KW-1185">Reference proteome</keyword>
<name>A0A2Z6NM09_TRISU</name>